<dbReference type="SMART" id="SM00409">
    <property type="entry name" value="IG"/>
    <property type="match status" value="1"/>
</dbReference>
<dbReference type="InterPro" id="IPR007110">
    <property type="entry name" value="Ig-like_dom"/>
</dbReference>
<dbReference type="InterPro" id="IPR003598">
    <property type="entry name" value="Ig_sub2"/>
</dbReference>
<dbReference type="GO" id="GO:0008046">
    <property type="term" value="F:axon guidance receptor activity"/>
    <property type="evidence" value="ECO:0007669"/>
    <property type="project" value="TreeGrafter"/>
</dbReference>
<dbReference type="GO" id="GO:0030424">
    <property type="term" value="C:axon"/>
    <property type="evidence" value="ECO:0007669"/>
    <property type="project" value="TreeGrafter"/>
</dbReference>
<feature type="domain" description="Ig-like" evidence="3">
    <location>
        <begin position="72"/>
        <end position="162"/>
    </location>
</feature>
<keyword evidence="2" id="KW-1015">Disulfide bond</keyword>
<dbReference type="SMART" id="SM00408">
    <property type="entry name" value="IGc2"/>
    <property type="match status" value="1"/>
</dbReference>
<reference evidence="4" key="1">
    <citation type="submission" date="2019-11" db="UniProtKB">
        <authorList>
            <consortium name="WormBaseParasite"/>
        </authorList>
    </citation>
    <scope>IDENTIFICATION</scope>
</reference>
<dbReference type="Pfam" id="PF07679">
    <property type="entry name" value="I-set"/>
    <property type="match status" value="2"/>
</dbReference>
<dbReference type="GO" id="GO:0043025">
    <property type="term" value="C:neuronal cell body"/>
    <property type="evidence" value="ECO:0007669"/>
    <property type="project" value="TreeGrafter"/>
</dbReference>
<dbReference type="InterPro" id="IPR013783">
    <property type="entry name" value="Ig-like_fold"/>
</dbReference>
<feature type="domain" description="Ig-like" evidence="3">
    <location>
        <begin position="175"/>
        <end position="226"/>
    </location>
</feature>
<evidence type="ECO:0000313" key="4">
    <source>
        <dbReference type="WBParaSite" id="MCU_005518-RB"/>
    </source>
</evidence>
<name>A0A5K3F4V5_MESCO</name>
<dbReference type="SUPFAM" id="SSF48726">
    <property type="entry name" value="Immunoglobulin"/>
    <property type="match status" value="2"/>
</dbReference>
<evidence type="ECO:0000256" key="1">
    <source>
        <dbReference type="ARBA" id="ARBA00022729"/>
    </source>
</evidence>
<evidence type="ECO:0000259" key="3">
    <source>
        <dbReference type="PROSITE" id="PS50835"/>
    </source>
</evidence>
<evidence type="ECO:0000256" key="2">
    <source>
        <dbReference type="ARBA" id="ARBA00023157"/>
    </source>
</evidence>
<dbReference type="PROSITE" id="PS50835">
    <property type="entry name" value="IG_LIKE"/>
    <property type="match status" value="2"/>
</dbReference>
<proteinExistence type="predicted"/>
<keyword evidence="1" id="KW-0732">Signal</keyword>
<dbReference type="WBParaSite" id="MCU_005518-RB">
    <property type="protein sequence ID" value="MCU_005518-RB"/>
    <property type="gene ID" value="MCU_005518"/>
</dbReference>
<dbReference type="AlphaFoldDB" id="A0A5K3F4V5"/>
<sequence length="226" mass="25097">FSIFPLTNNLYFLLFRLPPFHSSCGYRFLLIWCCVRCKVKADTWEQSEVYQGDDAEPTAGASQPMYYVPQKPRIVQPLKSETVIAGQSALFTCMVEGNPFPRVQWTVSGMSALASPRFGEVFTMPRGSVLRITNALPTLHGAVIACIAENALGHAEATARLSVYQNEDAAPTGFPRFLNVFSVIVAKKNDKVELECRTEGDPPPTVRWYKDSTPIDLVNARFLVTG</sequence>
<dbReference type="Gene3D" id="2.60.40.10">
    <property type="entry name" value="Immunoglobulins"/>
    <property type="match status" value="2"/>
</dbReference>
<dbReference type="InterPro" id="IPR036179">
    <property type="entry name" value="Ig-like_dom_sf"/>
</dbReference>
<accession>A0A5K3F4V5</accession>
<dbReference type="GO" id="GO:0007156">
    <property type="term" value="P:homophilic cell adhesion via plasma membrane adhesion molecules"/>
    <property type="evidence" value="ECO:0007669"/>
    <property type="project" value="TreeGrafter"/>
</dbReference>
<protein>
    <submittedName>
        <fullName evidence="4">Ig-like domain-containing protein</fullName>
    </submittedName>
</protein>
<dbReference type="InterPro" id="IPR050958">
    <property type="entry name" value="Cell_Adh-Cytoskel_Orgn"/>
</dbReference>
<dbReference type="PANTHER" id="PTHR45080:SF8">
    <property type="entry name" value="IG-LIKE DOMAIN-CONTAINING PROTEIN"/>
    <property type="match status" value="1"/>
</dbReference>
<organism evidence="4">
    <name type="scientific">Mesocestoides corti</name>
    <name type="common">Flatworm</name>
    <dbReference type="NCBI Taxonomy" id="53468"/>
    <lineage>
        <taxon>Eukaryota</taxon>
        <taxon>Metazoa</taxon>
        <taxon>Spiralia</taxon>
        <taxon>Lophotrochozoa</taxon>
        <taxon>Platyhelminthes</taxon>
        <taxon>Cestoda</taxon>
        <taxon>Eucestoda</taxon>
        <taxon>Cyclophyllidea</taxon>
        <taxon>Mesocestoididae</taxon>
        <taxon>Mesocestoides</taxon>
    </lineage>
</organism>
<dbReference type="InterPro" id="IPR013098">
    <property type="entry name" value="Ig_I-set"/>
</dbReference>
<dbReference type="PANTHER" id="PTHR45080">
    <property type="entry name" value="CONTACTIN 5"/>
    <property type="match status" value="1"/>
</dbReference>
<dbReference type="GO" id="GO:0050808">
    <property type="term" value="P:synapse organization"/>
    <property type="evidence" value="ECO:0007669"/>
    <property type="project" value="TreeGrafter"/>
</dbReference>
<dbReference type="GO" id="GO:0005886">
    <property type="term" value="C:plasma membrane"/>
    <property type="evidence" value="ECO:0007669"/>
    <property type="project" value="TreeGrafter"/>
</dbReference>
<dbReference type="InterPro" id="IPR003599">
    <property type="entry name" value="Ig_sub"/>
</dbReference>